<dbReference type="Pfam" id="PF00046">
    <property type="entry name" value="Homeodomain"/>
    <property type="match status" value="1"/>
</dbReference>
<keyword evidence="5 7" id="KW-0238">DNA-binding</keyword>
<evidence type="ECO:0000256" key="9">
    <source>
        <dbReference type="SAM" id="Coils"/>
    </source>
</evidence>
<dbReference type="SUPFAM" id="SSF50978">
    <property type="entry name" value="WD40 repeat-like"/>
    <property type="match status" value="1"/>
</dbReference>
<evidence type="ECO:0000313" key="13">
    <source>
        <dbReference type="Proteomes" id="UP000824890"/>
    </source>
</evidence>
<dbReference type="PROSITE" id="PS50082">
    <property type="entry name" value="WD_REPEATS_2"/>
    <property type="match status" value="1"/>
</dbReference>
<feature type="region of interest" description="Disordered" evidence="10">
    <location>
        <begin position="153"/>
        <end position="188"/>
    </location>
</feature>
<keyword evidence="5 7" id="KW-0539">Nucleus</keyword>
<dbReference type="EMBL" id="JAGKQM010000006">
    <property type="protein sequence ID" value="KAH0922345.1"/>
    <property type="molecule type" value="Genomic_DNA"/>
</dbReference>
<dbReference type="SUPFAM" id="SSF56059">
    <property type="entry name" value="Glutathione synthetase ATP-binding domain-like"/>
    <property type="match status" value="1"/>
</dbReference>
<reference evidence="12 13" key="1">
    <citation type="submission" date="2021-05" db="EMBL/GenBank/DDBJ databases">
        <title>Genome Assembly of Synthetic Allotetraploid Brassica napus Reveals Homoeologous Exchanges between Subgenomes.</title>
        <authorList>
            <person name="Davis J.T."/>
        </authorList>
    </citation>
    <scope>NUCLEOTIDE SEQUENCE [LARGE SCALE GENOMIC DNA]</scope>
    <source>
        <strain evidence="13">cv. Da-Ae</strain>
        <tissue evidence="12">Seedling</tissue>
    </source>
</reference>
<dbReference type="Pfam" id="PF02183">
    <property type="entry name" value="HALZ"/>
    <property type="match status" value="1"/>
</dbReference>
<evidence type="ECO:0000256" key="2">
    <source>
        <dbReference type="ARBA" id="ARBA00023015"/>
    </source>
</evidence>
<dbReference type="SMART" id="SM00389">
    <property type="entry name" value="HOX"/>
    <property type="match status" value="1"/>
</dbReference>
<feature type="DNA-binding region" description="Homeobox" evidence="5">
    <location>
        <begin position="194"/>
        <end position="247"/>
    </location>
</feature>
<dbReference type="InterPro" id="IPR003106">
    <property type="entry name" value="Leu_zip_homeo"/>
</dbReference>
<dbReference type="Gene3D" id="2.130.10.10">
    <property type="entry name" value="YVTN repeat-like/Quinoprotein amine dehydrogenase"/>
    <property type="match status" value="1"/>
</dbReference>
<evidence type="ECO:0000256" key="7">
    <source>
        <dbReference type="RuleBase" id="RU000682"/>
    </source>
</evidence>
<evidence type="ECO:0000256" key="1">
    <source>
        <dbReference type="ARBA" id="ARBA00004123"/>
    </source>
</evidence>
<comment type="function">
    <text evidence="8">Transcription factor.</text>
</comment>
<evidence type="ECO:0000256" key="5">
    <source>
        <dbReference type="PROSITE-ProRule" id="PRU00108"/>
    </source>
</evidence>
<dbReference type="InterPro" id="IPR009057">
    <property type="entry name" value="Homeodomain-like_sf"/>
</dbReference>
<dbReference type="InterPro" id="IPR001356">
    <property type="entry name" value="HD"/>
</dbReference>
<dbReference type="PROSITE" id="PS50071">
    <property type="entry name" value="HOMEOBOX_2"/>
    <property type="match status" value="1"/>
</dbReference>
<evidence type="ECO:0000256" key="3">
    <source>
        <dbReference type="ARBA" id="ARBA00023163"/>
    </source>
</evidence>
<dbReference type="SUPFAM" id="SSF46689">
    <property type="entry name" value="Homeodomain-like"/>
    <property type="match status" value="1"/>
</dbReference>
<sequence length="481" mass="55155">MVAIVGENMAKKRSRTTCSPDFKLLSQMIFIIPKKLKAGNGVNLETANGRHNFKNKKFSDPATVTKWKDERMKAFYTEETPFQVLHGHTGDVLDLAWSDSNLLLSASKDKTVRLWRVGCDECLHIFYHNNYRLRLKLAFPQHGLMRRRKLHDQQINDVHGSIRPPPSNSKKPDHDEDNLSDDGSHMMLGGTKKRLNLEQVRALEKIFELGNKLEPERKMQLGKALGLQPRQIANWFQNRKARLKTKQLERDYDTLKKQFDVLKSDNDSLLAHNKKLHDGFHRCQSSNLGVVGTDGAARNIFFVGSIAFQDVAHKVSALKVFRNRGDMARLKEIQEAVLQMSAPKALRNELIHKLRSERISYHGDESSWNRSWVAIKKLWASKWNVRAYVSRKLELTHDVVCMSVLVQESCGDYAFVIHTKNPVTGDPSEIHTRDCEGFGRDLGWRISRTSNELYHQENKPQLANREKQKADSVCMLAPVSI</sequence>
<evidence type="ECO:0000256" key="10">
    <source>
        <dbReference type="SAM" id="MobiDB-lite"/>
    </source>
</evidence>
<feature type="domain" description="Homeobox" evidence="11">
    <location>
        <begin position="192"/>
        <end position="246"/>
    </location>
</feature>
<keyword evidence="9" id="KW-0175">Coiled coil</keyword>
<comment type="subcellular location">
    <subcellularLocation>
        <location evidence="1 5 7">Nucleus</location>
    </subcellularLocation>
</comment>
<protein>
    <recommendedName>
        <fullName evidence="8">Homeobox-leucine zipper protein</fullName>
    </recommendedName>
    <alternativeName>
        <fullName evidence="8">HD-ZIP protein</fullName>
    </alternativeName>
    <alternativeName>
        <fullName evidence="8">Homeodomain transcription factor</fullName>
    </alternativeName>
</protein>
<dbReference type="Gene3D" id="1.10.10.60">
    <property type="entry name" value="Homeodomain-like"/>
    <property type="match status" value="1"/>
</dbReference>
<evidence type="ECO:0000256" key="8">
    <source>
        <dbReference type="RuleBase" id="RU369038"/>
    </source>
</evidence>
<evidence type="ECO:0000313" key="12">
    <source>
        <dbReference type="EMBL" id="KAH0922345.1"/>
    </source>
</evidence>
<comment type="similarity">
    <text evidence="4 8">Belongs to the HD-ZIP homeobox family. Class I subfamily.</text>
</comment>
<dbReference type="InterPro" id="IPR045224">
    <property type="entry name" value="HDZip_class_I_plant"/>
</dbReference>
<feature type="repeat" description="WD" evidence="6">
    <location>
        <begin position="85"/>
        <end position="117"/>
    </location>
</feature>
<keyword evidence="5 7" id="KW-0371">Homeobox</keyword>
<dbReference type="PANTHER" id="PTHR24326:SF597">
    <property type="entry name" value="HOMEOBOX-LEUCINE ZIPPER PROTEIN"/>
    <property type="match status" value="1"/>
</dbReference>
<evidence type="ECO:0000259" key="11">
    <source>
        <dbReference type="PROSITE" id="PS50071"/>
    </source>
</evidence>
<evidence type="ECO:0000256" key="6">
    <source>
        <dbReference type="PROSITE-ProRule" id="PRU00221"/>
    </source>
</evidence>
<dbReference type="CDD" id="cd00086">
    <property type="entry name" value="homeodomain"/>
    <property type="match status" value="1"/>
</dbReference>
<dbReference type="Pfam" id="PF00400">
    <property type="entry name" value="WD40"/>
    <property type="match status" value="1"/>
</dbReference>
<keyword evidence="3 8" id="KW-0804">Transcription</keyword>
<dbReference type="InterPro" id="IPR001680">
    <property type="entry name" value="WD40_rpt"/>
</dbReference>
<organism evidence="12 13">
    <name type="scientific">Brassica napus</name>
    <name type="common">Rape</name>
    <dbReference type="NCBI Taxonomy" id="3708"/>
    <lineage>
        <taxon>Eukaryota</taxon>
        <taxon>Viridiplantae</taxon>
        <taxon>Streptophyta</taxon>
        <taxon>Embryophyta</taxon>
        <taxon>Tracheophyta</taxon>
        <taxon>Spermatophyta</taxon>
        <taxon>Magnoliopsida</taxon>
        <taxon>eudicotyledons</taxon>
        <taxon>Gunneridae</taxon>
        <taxon>Pentapetalae</taxon>
        <taxon>rosids</taxon>
        <taxon>malvids</taxon>
        <taxon>Brassicales</taxon>
        <taxon>Brassicaceae</taxon>
        <taxon>Brassiceae</taxon>
        <taxon>Brassica</taxon>
    </lineage>
</organism>
<keyword evidence="2 8" id="KW-0805">Transcription regulation</keyword>
<evidence type="ECO:0000256" key="4">
    <source>
        <dbReference type="ARBA" id="ARBA00025748"/>
    </source>
</evidence>
<name>A0ABQ8D1D1_BRANA</name>
<dbReference type="PANTHER" id="PTHR24326">
    <property type="entry name" value="HOMEOBOX-LEUCINE ZIPPER PROTEIN"/>
    <property type="match status" value="1"/>
</dbReference>
<accession>A0ABQ8D1D1</accession>
<dbReference type="PROSITE" id="PS50294">
    <property type="entry name" value="WD_REPEATS_REGION"/>
    <property type="match status" value="1"/>
</dbReference>
<dbReference type="Proteomes" id="UP000824890">
    <property type="component" value="Unassembled WGS sequence"/>
</dbReference>
<feature type="coiled-coil region" evidence="9">
    <location>
        <begin position="238"/>
        <end position="265"/>
    </location>
</feature>
<keyword evidence="6" id="KW-0853">WD repeat</keyword>
<comment type="caution">
    <text evidence="12">The sequence shown here is derived from an EMBL/GenBank/DDBJ whole genome shotgun (WGS) entry which is preliminary data.</text>
</comment>
<gene>
    <name evidence="12" type="ORF">HID58_022363</name>
</gene>
<dbReference type="InterPro" id="IPR015943">
    <property type="entry name" value="WD40/YVTN_repeat-like_dom_sf"/>
</dbReference>
<dbReference type="SMART" id="SM00320">
    <property type="entry name" value="WD40"/>
    <property type="match status" value="1"/>
</dbReference>
<proteinExistence type="inferred from homology"/>
<keyword evidence="13" id="KW-1185">Reference proteome</keyword>
<dbReference type="InterPro" id="IPR036322">
    <property type="entry name" value="WD40_repeat_dom_sf"/>
</dbReference>